<gene>
    <name evidence="2" type="ORF">GO755_10950</name>
</gene>
<dbReference type="AlphaFoldDB" id="A0A7K1S9V3"/>
<evidence type="ECO:0000256" key="1">
    <source>
        <dbReference type="SAM" id="Phobius"/>
    </source>
</evidence>
<keyword evidence="1" id="KW-1133">Transmembrane helix</keyword>
<feature type="transmembrane region" description="Helical" evidence="1">
    <location>
        <begin position="96"/>
        <end position="120"/>
    </location>
</feature>
<organism evidence="2 3">
    <name type="scientific">Spirosoma arboris</name>
    <dbReference type="NCBI Taxonomy" id="2682092"/>
    <lineage>
        <taxon>Bacteria</taxon>
        <taxon>Pseudomonadati</taxon>
        <taxon>Bacteroidota</taxon>
        <taxon>Cytophagia</taxon>
        <taxon>Cytophagales</taxon>
        <taxon>Cytophagaceae</taxon>
        <taxon>Spirosoma</taxon>
    </lineage>
</organism>
<feature type="transmembrane region" description="Helical" evidence="1">
    <location>
        <begin position="34"/>
        <end position="55"/>
    </location>
</feature>
<keyword evidence="1" id="KW-0472">Membrane</keyword>
<dbReference type="InterPro" id="IPR021257">
    <property type="entry name" value="DUF2809"/>
</dbReference>
<comment type="caution">
    <text evidence="2">The sequence shown here is derived from an EMBL/GenBank/DDBJ whole genome shotgun (WGS) entry which is preliminary data.</text>
</comment>
<dbReference type="RefSeq" id="WP_157584778.1">
    <property type="nucleotide sequence ID" value="NZ_WPIN01000003.1"/>
</dbReference>
<evidence type="ECO:0000313" key="2">
    <source>
        <dbReference type="EMBL" id="MVM30551.1"/>
    </source>
</evidence>
<dbReference type="Pfam" id="PF10990">
    <property type="entry name" value="DUF2809"/>
    <property type="match status" value="1"/>
</dbReference>
<protein>
    <submittedName>
        <fullName evidence="2">DUF2809 domain-containing protein</fullName>
    </submittedName>
</protein>
<feature type="transmembrane region" description="Helical" evidence="1">
    <location>
        <begin position="62"/>
        <end position="84"/>
    </location>
</feature>
<dbReference type="EMBL" id="WPIN01000003">
    <property type="protein sequence ID" value="MVM30551.1"/>
    <property type="molecule type" value="Genomic_DNA"/>
</dbReference>
<reference evidence="2 3" key="1">
    <citation type="submission" date="2019-12" db="EMBL/GenBank/DDBJ databases">
        <title>Spirosoma sp. HMF4905 genome sequencing and assembly.</title>
        <authorList>
            <person name="Kang H."/>
            <person name="Cha I."/>
            <person name="Kim H."/>
            <person name="Joh K."/>
        </authorList>
    </citation>
    <scope>NUCLEOTIDE SEQUENCE [LARGE SCALE GENOMIC DNA]</scope>
    <source>
        <strain evidence="2 3">HMF4905</strain>
    </source>
</reference>
<proteinExistence type="predicted"/>
<feature type="transmembrane region" description="Helical" evidence="1">
    <location>
        <begin position="7"/>
        <end position="28"/>
    </location>
</feature>
<dbReference type="Proteomes" id="UP000436006">
    <property type="component" value="Unassembled WGS sequence"/>
</dbReference>
<accession>A0A7K1S9V3</accession>
<name>A0A7K1S9V3_9BACT</name>
<evidence type="ECO:0000313" key="3">
    <source>
        <dbReference type="Proteomes" id="UP000436006"/>
    </source>
</evidence>
<keyword evidence="1" id="KW-0812">Transmembrane</keyword>
<keyword evidence="3" id="KW-1185">Reference proteome</keyword>
<sequence>MPFKRNRIIYGLLMIGTLFLGLASRYLLGEIVFVRAYVGDVLWALMVYFGFATLFNHRSARTIGLATLLFSFGIEISQLYHALWIDNLRATRLGGLVLGFTFVWSDLVCYSIGVGIGWVIETYLIPDHYKLNDTPASE</sequence>